<dbReference type="OrthoDB" id="1312186at2"/>
<dbReference type="Pfam" id="PF16391">
    <property type="entry name" value="DUF5000"/>
    <property type="match status" value="1"/>
</dbReference>
<feature type="region of interest" description="Disordered" evidence="1">
    <location>
        <begin position="331"/>
        <end position="350"/>
    </location>
</feature>
<evidence type="ECO:0000256" key="1">
    <source>
        <dbReference type="SAM" id="MobiDB-lite"/>
    </source>
</evidence>
<evidence type="ECO:0000259" key="3">
    <source>
        <dbReference type="Pfam" id="PF16323"/>
    </source>
</evidence>
<dbReference type="InterPro" id="IPR008979">
    <property type="entry name" value="Galactose-bd-like_sf"/>
</dbReference>
<dbReference type="InterPro" id="IPR032164">
    <property type="entry name" value="DUF5000"/>
</dbReference>
<dbReference type="Pfam" id="PF17166">
    <property type="entry name" value="DUF5126"/>
    <property type="match status" value="1"/>
</dbReference>
<evidence type="ECO:0000259" key="4">
    <source>
        <dbReference type="Pfam" id="PF16391"/>
    </source>
</evidence>
<dbReference type="RefSeq" id="WP_108633678.1">
    <property type="nucleotide sequence ID" value="NZ_QCXX01000002.1"/>
</dbReference>
<feature type="signal peptide" evidence="2">
    <location>
        <begin position="1"/>
        <end position="21"/>
    </location>
</feature>
<feature type="domain" description="DUF5000" evidence="4">
    <location>
        <begin position="249"/>
        <end position="386"/>
    </location>
</feature>
<dbReference type="InterPro" id="IPR032527">
    <property type="entry name" value="DUF4959"/>
</dbReference>
<dbReference type="InterPro" id="IPR033431">
    <property type="entry name" value="DUF5126"/>
</dbReference>
<reference evidence="6 7" key="1">
    <citation type="submission" date="2018-04" db="EMBL/GenBank/DDBJ databases">
        <title>Sphingobacterium sp. M46 Genome.</title>
        <authorList>
            <person name="Cheng J."/>
            <person name="Li Y."/>
        </authorList>
    </citation>
    <scope>NUCLEOTIDE SEQUENCE [LARGE SCALE GENOMIC DNA]</scope>
    <source>
        <strain evidence="6 7">M46</strain>
    </source>
</reference>
<organism evidence="6 7">
    <name type="scientific">Sphingobacterium athyrii</name>
    <dbReference type="NCBI Taxonomy" id="2152717"/>
    <lineage>
        <taxon>Bacteria</taxon>
        <taxon>Pseudomonadati</taxon>
        <taxon>Bacteroidota</taxon>
        <taxon>Sphingobacteriia</taxon>
        <taxon>Sphingobacteriales</taxon>
        <taxon>Sphingobacteriaceae</taxon>
        <taxon>Sphingobacterium</taxon>
    </lineage>
</organism>
<evidence type="ECO:0008006" key="8">
    <source>
        <dbReference type="Google" id="ProtNLM"/>
    </source>
</evidence>
<dbReference type="Gene3D" id="2.60.120.260">
    <property type="entry name" value="Galactose-binding domain-like"/>
    <property type="match status" value="1"/>
</dbReference>
<dbReference type="PROSITE" id="PS51257">
    <property type="entry name" value="PROKAR_LIPOPROTEIN"/>
    <property type="match status" value="1"/>
</dbReference>
<evidence type="ECO:0000259" key="5">
    <source>
        <dbReference type="Pfam" id="PF17166"/>
    </source>
</evidence>
<dbReference type="SUPFAM" id="SSF49785">
    <property type="entry name" value="Galactose-binding domain-like"/>
    <property type="match status" value="1"/>
</dbReference>
<dbReference type="Pfam" id="PF16323">
    <property type="entry name" value="DUF4959"/>
    <property type="match status" value="1"/>
</dbReference>
<keyword evidence="7" id="KW-1185">Reference proteome</keyword>
<evidence type="ECO:0000313" key="7">
    <source>
        <dbReference type="Proteomes" id="UP000250831"/>
    </source>
</evidence>
<feature type="chain" id="PRO_5016984006" description="DUF4959 domain-containing protein" evidence="2">
    <location>
        <begin position="22"/>
        <end position="389"/>
    </location>
</feature>
<name>A0A363NX25_9SPHI</name>
<dbReference type="AlphaFoldDB" id="A0A363NX25"/>
<feature type="domain" description="DUF4959" evidence="3">
    <location>
        <begin position="19"/>
        <end position="122"/>
    </location>
</feature>
<dbReference type="Proteomes" id="UP000250831">
    <property type="component" value="Unassembled WGS sequence"/>
</dbReference>
<accession>A0A363NX25</accession>
<gene>
    <name evidence="6" type="ORF">DCO56_10505</name>
</gene>
<sequence length="389" mass="43308">MKQIIYKYLGVLLLLSMYACKQDEMGPTQSDGIAPDPVSNVTVKNLNGAAEITYELPEDPDLLYVKAAYTAANGEVRETKVSKHKNTVLVEGFGDTRAYVVSLFAVDKGENASAVVNVTVNPKEPPMKLVKETITVVPDFGGVNVSYENVTAANMAIVVLTNDSLGQFVPVNTHYTNLKKSVFPTRNLKPEEAKFGFFVRDRWGNLSDTLYLNLTPYFETRLDRTKMRGLMLPTDAGLDYGGTMAGLFDGSVGDGTFYHSNDVAKMPQWFTFDMGVTAKLSRLVYFMRQAYYYGLHNPREVEVWGSNAPSADGSFDNWVLLTKHMQVKPSGLPDGQLSQADREAAEAGESIPIPRDAPKVRYLRFKTLRNWTNGTYVNFNELEAWGDPR</sequence>
<evidence type="ECO:0000256" key="2">
    <source>
        <dbReference type="SAM" id="SignalP"/>
    </source>
</evidence>
<keyword evidence="2" id="KW-0732">Signal</keyword>
<comment type="caution">
    <text evidence="6">The sequence shown here is derived from an EMBL/GenBank/DDBJ whole genome shotgun (WGS) entry which is preliminary data.</text>
</comment>
<protein>
    <recommendedName>
        <fullName evidence="8">DUF4959 domain-containing protein</fullName>
    </recommendedName>
</protein>
<evidence type="ECO:0000313" key="6">
    <source>
        <dbReference type="EMBL" id="PUV25345.1"/>
    </source>
</evidence>
<proteinExistence type="predicted"/>
<feature type="domain" description="DUF5126" evidence="5">
    <location>
        <begin position="124"/>
        <end position="224"/>
    </location>
</feature>
<dbReference type="EMBL" id="QCXX01000002">
    <property type="protein sequence ID" value="PUV25345.1"/>
    <property type="molecule type" value="Genomic_DNA"/>
</dbReference>